<dbReference type="InterPro" id="IPR036736">
    <property type="entry name" value="ACP-like_sf"/>
</dbReference>
<keyword evidence="3" id="KW-0597">Phosphoprotein</keyword>
<organism evidence="5 6">
    <name type="scientific">Tetracentron sinense</name>
    <name type="common">Spur-leaf</name>
    <dbReference type="NCBI Taxonomy" id="13715"/>
    <lineage>
        <taxon>Eukaryota</taxon>
        <taxon>Viridiplantae</taxon>
        <taxon>Streptophyta</taxon>
        <taxon>Embryophyta</taxon>
        <taxon>Tracheophyta</taxon>
        <taxon>Spermatophyta</taxon>
        <taxon>Magnoliopsida</taxon>
        <taxon>Trochodendrales</taxon>
        <taxon>Trochodendraceae</taxon>
        <taxon>Tetracentron</taxon>
    </lineage>
</organism>
<dbReference type="PANTHER" id="PTHR20863:SF71">
    <property type="entry name" value="ACYL CARRIER PROTEIN 2, MITOCHONDRIAL"/>
    <property type="match status" value="1"/>
</dbReference>
<keyword evidence="2" id="KW-0596">Phosphopantetheine</keyword>
<evidence type="ECO:0000256" key="3">
    <source>
        <dbReference type="ARBA" id="ARBA00022553"/>
    </source>
</evidence>
<evidence type="ECO:0000313" key="5">
    <source>
        <dbReference type="EMBL" id="KAF8392163.1"/>
    </source>
</evidence>
<comment type="similarity">
    <text evidence="1">Belongs to the acyl carrier protein (ACP) family.</text>
</comment>
<comment type="caution">
    <text evidence="5">The sequence shown here is derived from an EMBL/GenBank/DDBJ whole genome shotgun (WGS) entry which is preliminary data.</text>
</comment>
<dbReference type="GO" id="GO:0005739">
    <property type="term" value="C:mitochondrion"/>
    <property type="evidence" value="ECO:0007669"/>
    <property type="project" value="TreeGrafter"/>
</dbReference>
<protein>
    <recommendedName>
        <fullName evidence="4">Carrier domain-containing protein</fullName>
    </recommendedName>
</protein>
<dbReference type="Proteomes" id="UP000655225">
    <property type="component" value="Unassembled WGS sequence"/>
</dbReference>
<gene>
    <name evidence="5" type="ORF">HHK36_022505</name>
</gene>
<reference evidence="5 6" key="1">
    <citation type="submission" date="2020-04" db="EMBL/GenBank/DDBJ databases">
        <title>Plant Genome Project.</title>
        <authorList>
            <person name="Zhang R.-G."/>
        </authorList>
    </citation>
    <scope>NUCLEOTIDE SEQUENCE [LARGE SCALE GENOMIC DNA]</scope>
    <source>
        <strain evidence="5">YNK0</strain>
        <tissue evidence="5">Leaf</tissue>
    </source>
</reference>
<evidence type="ECO:0000256" key="2">
    <source>
        <dbReference type="ARBA" id="ARBA00022450"/>
    </source>
</evidence>
<name>A0A835D658_TETSI</name>
<dbReference type="EMBL" id="JABCRI010000016">
    <property type="protein sequence ID" value="KAF8392163.1"/>
    <property type="molecule type" value="Genomic_DNA"/>
</dbReference>
<dbReference type="OrthoDB" id="448946at2759"/>
<dbReference type="SUPFAM" id="SSF47336">
    <property type="entry name" value="ACP-like"/>
    <property type="match status" value="1"/>
</dbReference>
<dbReference type="GO" id="GO:0000035">
    <property type="term" value="F:acyl binding"/>
    <property type="evidence" value="ECO:0007669"/>
    <property type="project" value="TreeGrafter"/>
</dbReference>
<feature type="domain" description="Carrier" evidence="4">
    <location>
        <begin position="49"/>
        <end position="124"/>
    </location>
</feature>
<dbReference type="InterPro" id="IPR009081">
    <property type="entry name" value="PP-bd_ACP"/>
</dbReference>
<evidence type="ECO:0000259" key="4">
    <source>
        <dbReference type="PROSITE" id="PS50075"/>
    </source>
</evidence>
<dbReference type="Gene3D" id="1.10.1200.10">
    <property type="entry name" value="ACP-like"/>
    <property type="match status" value="1"/>
</dbReference>
<dbReference type="GO" id="GO:0000036">
    <property type="term" value="F:acyl carrier activity"/>
    <property type="evidence" value="ECO:0007669"/>
    <property type="project" value="TreeGrafter"/>
</dbReference>
<sequence>MASRNALLKHPRIVVRSLNPRNPTPLAVSSNLLGRCFSDEVRGPFLDRSKVTHRVVRLLKHFMNVDPSMVTPNSHFQKDLRLDISDNAFIVMALEEEFGFGRSGPDAEKINSANAAVDYYASHPGAK</sequence>
<dbReference type="PANTHER" id="PTHR20863">
    <property type="entry name" value="ACYL CARRIER PROTEIN"/>
    <property type="match status" value="1"/>
</dbReference>
<evidence type="ECO:0000313" key="6">
    <source>
        <dbReference type="Proteomes" id="UP000655225"/>
    </source>
</evidence>
<dbReference type="PROSITE" id="PS50075">
    <property type="entry name" value="CARRIER"/>
    <property type="match status" value="1"/>
</dbReference>
<accession>A0A835D658</accession>
<keyword evidence="6" id="KW-1185">Reference proteome</keyword>
<evidence type="ECO:0000256" key="1">
    <source>
        <dbReference type="ARBA" id="ARBA00010930"/>
    </source>
</evidence>
<dbReference type="AlphaFoldDB" id="A0A835D658"/>
<dbReference type="InterPro" id="IPR003231">
    <property type="entry name" value="ACP"/>
</dbReference>
<proteinExistence type="inferred from homology"/>